<feature type="domain" description="Cupin type-1" evidence="3">
    <location>
        <begin position="405"/>
        <end position="529"/>
    </location>
</feature>
<reference evidence="5" key="1">
    <citation type="journal article" date="2013" name="Nat. Genet.">
        <title>The duck genome and transcriptome provide insight into an avian influenza virus reservoir species.</title>
        <authorList>
            <person name="Huang Y."/>
            <person name="Li Y."/>
            <person name="Burt D.W."/>
            <person name="Chen H."/>
            <person name="Zhang Y."/>
            <person name="Qian W."/>
            <person name="Kim H."/>
            <person name="Gan S."/>
            <person name="Zhao Y."/>
            <person name="Li J."/>
            <person name="Yi K."/>
            <person name="Feng H."/>
            <person name="Zhu P."/>
            <person name="Li B."/>
            <person name="Liu Q."/>
            <person name="Fairley S."/>
            <person name="Magor K.E."/>
            <person name="Du Z."/>
            <person name="Hu X."/>
            <person name="Goodman L."/>
            <person name="Tafer H."/>
            <person name="Vignal A."/>
            <person name="Lee T."/>
            <person name="Kim K.W."/>
            <person name="Sheng Z."/>
            <person name="An Y."/>
            <person name="Searle S."/>
            <person name="Herrero J."/>
            <person name="Groenen M.A."/>
            <person name="Crooijmans R.P."/>
            <person name="Faraut T."/>
            <person name="Cai Q."/>
            <person name="Webster R.G."/>
            <person name="Aldridge J.R."/>
            <person name="Warren W.C."/>
            <person name="Bartschat S."/>
            <person name="Kehr S."/>
            <person name="Marz M."/>
            <person name="Stadler P.F."/>
            <person name="Smith J."/>
            <person name="Kraus R.H."/>
            <person name="Zhao Y."/>
            <person name="Ren L."/>
            <person name="Fei J."/>
            <person name="Morisson M."/>
            <person name="Kaiser P."/>
            <person name="Griffin D.K."/>
            <person name="Rao M."/>
            <person name="Pitel F."/>
            <person name="Wang J."/>
            <person name="Li N."/>
        </authorList>
    </citation>
    <scope>NUCLEOTIDE SEQUENCE [LARGE SCALE GENOMIC DNA]</scope>
</reference>
<dbReference type="InterPro" id="IPR014710">
    <property type="entry name" value="RmlC-like_jellyroll"/>
</dbReference>
<organism evidence="4 5">
    <name type="scientific">Anas platyrhynchos</name>
    <name type="common">Mallard</name>
    <name type="synonym">Anas boschas</name>
    <dbReference type="NCBI Taxonomy" id="8839"/>
    <lineage>
        <taxon>Eukaryota</taxon>
        <taxon>Metazoa</taxon>
        <taxon>Chordata</taxon>
        <taxon>Craniata</taxon>
        <taxon>Vertebrata</taxon>
        <taxon>Euteleostomi</taxon>
        <taxon>Archelosauria</taxon>
        <taxon>Archosauria</taxon>
        <taxon>Dinosauria</taxon>
        <taxon>Saurischia</taxon>
        <taxon>Theropoda</taxon>
        <taxon>Coelurosauria</taxon>
        <taxon>Aves</taxon>
        <taxon>Neognathae</taxon>
        <taxon>Galloanserae</taxon>
        <taxon>Anseriformes</taxon>
        <taxon>Anatidae</taxon>
        <taxon>Anatinae</taxon>
        <taxon>Anas</taxon>
    </lineage>
</organism>
<dbReference type="GO" id="GO:0005886">
    <property type="term" value="C:plasma membrane"/>
    <property type="evidence" value="ECO:0007669"/>
    <property type="project" value="TreeGrafter"/>
</dbReference>
<keyword evidence="2" id="KW-1133">Transmembrane helix</keyword>
<sequence>MSLDTERGSCLQENSKADANQNVHKPFNKKKYDVFTPNKYSISSKGSSRPLSVENSATFPAKNYPRWLTSQKADLSVSGISSIPSFHYPVWLKSHNLFPAATKESDGHNFNTQSKASSSQISEMLKNQCSVDEDGADFLKKSSCLDLTGDNEVAESCKYDSPDALLQSGTSFSKHTKQSFGEDQLELLTLKAERDLESSNEGLSNALEGDGSPSTTDILGAERSWEDVPGAFKSPVPACWEDRNNPLPFPKADIIDKFLEDCLDDKNKENIFSGDHKHRPLEALKLMLFKLQAIQGRLNPNETAEQKEEFEKERKGNWSLMKIFLVCLLACVITTAIGVLVLSLVYTTTTHIVKEVSVTDDGATSMKPEDKNVDVKFQFLNHLTKSKVYNFPGGEIQWARFRNDVNEYENDEEMEFGKSINNHRSSMTFGTLRIKGKGLRVPHWHFNANEHGYLQQGTAWIGVIGADGSGVTTYNVTAGQVIFFPRNTVHWIKNVGTEDCVFLLFFTTHEELQTLDVDDAFFSTPEDIAARALKPQGGVNFIRTFKKQMEDQAVNLPPNLDELVKSADYVQSPDHQVWQYFYDLKGSREYPFPGGIFQWARYRRNTTGLNETEKIFSESLNKHENTLTLATLRIFNNQLGQPHFHFNANEMGYVISGCGQAGVITSSGATSSFNIGIGDVIFFPVGTQHYLKSICDEDLLLILAYSTGDQLETLRMNDYFHATADHILAQIFFKEQDEFKKFPRSKK</sequence>
<dbReference type="PANTHER" id="PTHR35349">
    <property type="entry name" value="DYNACTIN-ASSOCIATED PROTEIN"/>
    <property type="match status" value="1"/>
</dbReference>
<dbReference type="Gene3D" id="2.60.120.10">
    <property type="entry name" value="Jelly Rolls"/>
    <property type="match status" value="2"/>
</dbReference>
<evidence type="ECO:0000256" key="1">
    <source>
        <dbReference type="SAM" id="MobiDB-lite"/>
    </source>
</evidence>
<proteinExistence type="predicted"/>
<dbReference type="InterPro" id="IPR006045">
    <property type="entry name" value="Cupin_1"/>
</dbReference>
<dbReference type="Proteomes" id="UP000296049">
    <property type="component" value="Unassembled WGS sequence"/>
</dbReference>
<feature type="domain" description="Cupin type-1" evidence="3">
    <location>
        <begin position="607"/>
        <end position="740"/>
    </location>
</feature>
<dbReference type="Pfam" id="PF15675">
    <property type="entry name" value="CLLAC"/>
    <property type="match status" value="1"/>
</dbReference>
<feature type="region of interest" description="Disordered" evidence="1">
    <location>
        <begin position="1"/>
        <end position="30"/>
    </location>
</feature>
<dbReference type="AlphaFoldDB" id="R0K9Q3"/>
<dbReference type="InterPro" id="IPR031379">
    <property type="entry name" value="CLLAC"/>
</dbReference>
<dbReference type="InterPro" id="IPR053297">
    <property type="entry name" value="Dynactin-associated"/>
</dbReference>
<feature type="transmembrane region" description="Helical" evidence="2">
    <location>
        <begin position="323"/>
        <end position="346"/>
    </location>
</feature>
<dbReference type="Pfam" id="PF00190">
    <property type="entry name" value="Cupin_1"/>
    <property type="match status" value="2"/>
</dbReference>
<evidence type="ECO:0000256" key="2">
    <source>
        <dbReference type="SAM" id="Phobius"/>
    </source>
</evidence>
<dbReference type="SMART" id="SM00835">
    <property type="entry name" value="Cupin_1"/>
    <property type="match status" value="2"/>
</dbReference>
<accession>R0K9Q3</accession>
<name>R0K9Q3_ANAPL</name>
<dbReference type="EMBL" id="KB742564">
    <property type="protein sequence ID" value="EOB07016.1"/>
    <property type="molecule type" value="Genomic_DNA"/>
</dbReference>
<protein>
    <submittedName>
        <fullName evidence="4">Uncharacterized protein C18orf54-like protein</fullName>
    </submittedName>
</protein>
<dbReference type="InterPro" id="IPR031587">
    <property type="entry name" value="LAS2"/>
</dbReference>
<feature type="compositionally biased region" description="Polar residues" evidence="1">
    <location>
        <begin position="11"/>
        <end position="23"/>
    </location>
</feature>
<dbReference type="SUPFAM" id="SSF51182">
    <property type="entry name" value="RmlC-like cupins"/>
    <property type="match status" value="1"/>
</dbReference>
<keyword evidence="2" id="KW-0472">Membrane</keyword>
<dbReference type="GO" id="GO:0005794">
    <property type="term" value="C:Golgi apparatus"/>
    <property type="evidence" value="ECO:0007669"/>
    <property type="project" value="TreeGrafter"/>
</dbReference>
<evidence type="ECO:0000313" key="4">
    <source>
        <dbReference type="EMBL" id="EOB07016.1"/>
    </source>
</evidence>
<evidence type="ECO:0000259" key="3">
    <source>
        <dbReference type="SMART" id="SM00835"/>
    </source>
</evidence>
<dbReference type="Pfam" id="PF15792">
    <property type="entry name" value="LAS2"/>
    <property type="match status" value="1"/>
</dbReference>
<keyword evidence="5" id="KW-1185">Reference proteome</keyword>
<gene>
    <name evidence="4" type="ORF">Anapl_15467</name>
</gene>
<evidence type="ECO:0000313" key="5">
    <source>
        <dbReference type="Proteomes" id="UP000296049"/>
    </source>
</evidence>
<dbReference type="PANTHER" id="PTHR35349:SF4">
    <property type="entry name" value="CUPIN TYPE-1 DOMAIN-CONTAINING PROTEIN"/>
    <property type="match status" value="1"/>
</dbReference>
<dbReference type="InterPro" id="IPR011051">
    <property type="entry name" value="RmlC_Cupin_sf"/>
</dbReference>
<keyword evidence="2" id="KW-0812">Transmembrane</keyword>